<name>A0A8S9JP80_BRACR</name>
<evidence type="ECO:0000313" key="1">
    <source>
        <dbReference type="EMBL" id="KAF2584340.1"/>
    </source>
</evidence>
<sequence>MEPEIAHPVASCSTALKALTAVMEVAVAEGAERLAERGRKCKEYAAEMFTASKMALAYERLFLCIKDQRFCIYP</sequence>
<gene>
    <name evidence="1" type="ORF">F2Q70_00037284</name>
</gene>
<organism evidence="1">
    <name type="scientific">Brassica cretica</name>
    <name type="common">Mustard</name>
    <dbReference type="NCBI Taxonomy" id="69181"/>
    <lineage>
        <taxon>Eukaryota</taxon>
        <taxon>Viridiplantae</taxon>
        <taxon>Streptophyta</taxon>
        <taxon>Embryophyta</taxon>
        <taxon>Tracheophyta</taxon>
        <taxon>Spermatophyta</taxon>
        <taxon>Magnoliopsida</taxon>
        <taxon>eudicotyledons</taxon>
        <taxon>Gunneridae</taxon>
        <taxon>Pentapetalae</taxon>
        <taxon>rosids</taxon>
        <taxon>malvids</taxon>
        <taxon>Brassicales</taxon>
        <taxon>Brassicaceae</taxon>
        <taxon>Brassiceae</taxon>
        <taxon>Brassica</taxon>
    </lineage>
</organism>
<comment type="caution">
    <text evidence="1">The sequence shown here is derived from an EMBL/GenBank/DDBJ whole genome shotgun (WGS) entry which is preliminary data.</text>
</comment>
<dbReference type="AlphaFoldDB" id="A0A8S9JP80"/>
<dbReference type="PANTHER" id="PTHR46686:SF5">
    <property type="entry name" value="GLYCOSYLTRANSFERASE"/>
    <property type="match status" value="1"/>
</dbReference>
<accession>A0A8S9JP80</accession>
<dbReference type="EMBL" id="QGKY02000246">
    <property type="protein sequence ID" value="KAF2584340.1"/>
    <property type="molecule type" value="Genomic_DNA"/>
</dbReference>
<protein>
    <submittedName>
        <fullName evidence="1">Uncharacterized protein</fullName>
    </submittedName>
</protein>
<reference evidence="1" key="1">
    <citation type="submission" date="2019-12" db="EMBL/GenBank/DDBJ databases">
        <title>Genome sequencing and annotation of Brassica cretica.</title>
        <authorList>
            <person name="Studholme D.J."/>
            <person name="Sarris P.F."/>
        </authorList>
    </citation>
    <scope>NUCLEOTIDE SEQUENCE</scope>
    <source>
        <strain evidence="1">PFS-102/07</strain>
        <tissue evidence="1">Leaf</tissue>
    </source>
</reference>
<proteinExistence type="predicted"/>
<dbReference type="PANTHER" id="PTHR46686">
    <property type="entry name" value="GLYCOSYLTRANSFERASE"/>
    <property type="match status" value="1"/>
</dbReference>